<keyword evidence="2" id="KW-1185">Reference proteome</keyword>
<evidence type="ECO:0000313" key="1">
    <source>
        <dbReference type="EMBL" id="MBT1689232.1"/>
    </source>
</evidence>
<proteinExistence type="predicted"/>
<dbReference type="Pfam" id="PF20130">
    <property type="entry name" value="DUF6520"/>
    <property type="match status" value="1"/>
</dbReference>
<organism evidence="1 2">
    <name type="scientific">Dawidia soli</name>
    <dbReference type="NCBI Taxonomy" id="2782352"/>
    <lineage>
        <taxon>Bacteria</taxon>
        <taxon>Pseudomonadati</taxon>
        <taxon>Bacteroidota</taxon>
        <taxon>Cytophagia</taxon>
        <taxon>Cytophagales</taxon>
        <taxon>Chryseotaleaceae</taxon>
        <taxon>Dawidia</taxon>
    </lineage>
</organism>
<accession>A0AAP2DH21</accession>
<protein>
    <submittedName>
        <fullName evidence="1">Uncharacterized protein</fullName>
    </submittedName>
</protein>
<gene>
    <name evidence="1" type="ORF">KK078_21885</name>
</gene>
<name>A0AAP2DH21_9BACT</name>
<evidence type="ECO:0000313" key="2">
    <source>
        <dbReference type="Proteomes" id="UP001319180"/>
    </source>
</evidence>
<dbReference type="EMBL" id="JAHESC010000037">
    <property type="protein sequence ID" value="MBT1689232.1"/>
    <property type="molecule type" value="Genomic_DNA"/>
</dbReference>
<dbReference type="RefSeq" id="WP_254092455.1">
    <property type="nucleotide sequence ID" value="NZ_JAHESC010000037.1"/>
</dbReference>
<dbReference type="AlphaFoldDB" id="A0AAP2DH21"/>
<dbReference type="Proteomes" id="UP001319180">
    <property type="component" value="Unassembled WGS sequence"/>
</dbReference>
<reference evidence="1 2" key="1">
    <citation type="submission" date="2021-05" db="EMBL/GenBank/DDBJ databases">
        <title>A Polyphasic approach of four new species of the genus Ohtaekwangia: Ohtaekwangia histidinii sp. nov., Ohtaekwangia cretensis sp. nov., Ohtaekwangia indiensis sp. nov., Ohtaekwangia reichenbachii sp. nov. from diverse environment.</title>
        <authorList>
            <person name="Octaviana S."/>
        </authorList>
    </citation>
    <scope>NUCLEOTIDE SEQUENCE [LARGE SCALE GENOMIC DNA]</scope>
    <source>
        <strain evidence="1 2">PWU37</strain>
    </source>
</reference>
<comment type="caution">
    <text evidence="1">The sequence shown here is derived from an EMBL/GenBank/DDBJ whole genome shotgun (WGS) entry which is preliminary data.</text>
</comment>
<dbReference type="InterPro" id="IPR045391">
    <property type="entry name" value="DUF6520"/>
</dbReference>
<sequence length="115" mass="11976">MKAKNVIFRLLAVIFAVGGAVASVNASLGINDVHLSYVTIGGTGFCSTIAPNPCTVSGSQICRVDIRVNNVPTVVTGWQHKTTAGACDVRYTRPNATVTPILVNKVIPPGATILN</sequence>